<dbReference type="AlphaFoldDB" id="A0A9P5S4C4"/>
<evidence type="ECO:0000256" key="1">
    <source>
        <dbReference type="SAM" id="MobiDB-lite"/>
    </source>
</evidence>
<evidence type="ECO:0000313" key="2">
    <source>
        <dbReference type="EMBL" id="KAF9154553.1"/>
    </source>
</evidence>
<dbReference type="EMBL" id="JAAAUQ010000110">
    <property type="protein sequence ID" value="KAF9154553.1"/>
    <property type="molecule type" value="Genomic_DNA"/>
</dbReference>
<dbReference type="OrthoDB" id="10557906at2759"/>
<evidence type="ECO:0000313" key="3">
    <source>
        <dbReference type="Proteomes" id="UP000748756"/>
    </source>
</evidence>
<proteinExistence type="predicted"/>
<name>A0A9P5S4C4_9FUNG</name>
<keyword evidence="3" id="KW-1185">Reference proteome</keyword>
<dbReference type="Proteomes" id="UP000748756">
    <property type="component" value="Unassembled WGS sequence"/>
</dbReference>
<comment type="caution">
    <text evidence="2">The sequence shown here is derived from an EMBL/GenBank/DDBJ whole genome shotgun (WGS) entry which is preliminary data.</text>
</comment>
<sequence>MDCLALTLSQINGAAHSNTTPLSTMAMAHALLVHSSRHASSPSSSSTQRPSSVAATTSTTIMSKSSQDVPAKHFNCGHDADPTCDFIEAEKSAYGGGYDGVPDSGRLQQYLLRSEEVGDRRRGWSAFESEGKLLFEEGGNCRQSFNQQFNMQYQWYGEGQSRKSCSIC</sequence>
<protein>
    <submittedName>
        <fullName evidence="2">Uncharacterized protein</fullName>
    </submittedName>
</protein>
<feature type="compositionally biased region" description="Low complexity" evidence="1">
    <location>
        <begin position="38"/>
        <end position="54"/>
    </location>
</feature>
<gene>
    <name evidence="2" type="ORF">BG015_000629</name>
</gene>
<organism evidence="2 3">
    <name type="scientific">Linnemannia schmuckeri</name>
    <dbReference type="NCBI Taxonomy" id="64567"/>
    <lineage>
        <taxon>Eukaryota</taxon>
        <taxon>Fungi</taxon>
        <taxon>Fungi incertae sedis</taxon>
        <taxon>Mucoromycota</taxon>
        <taxon>Mortierellomycotina</taxon>
        <taxon>Mortierellomycetes</taxon>
        <taxon>Mortierellales</taxon>
        <taxon>Mortierellaceae</taxon>
        <taxon>Linnemannia</taxon>
    </lineage>
</organism>
<reference evidence="2" key="1">
    <citation type="journal article" date="2020" name="Fungal Divers.">
        <title>Resolving the Mortierellaceae phylogeny through synthesis of multi-gene phylogenetics and phylogenomics.</title>
        <authorList>
            <person name="Vandepol N."/>
            <person name="Liber J."/>
            <person name="Desiro A."/>
            <person name="Na H."/>
            <person name="Kennedy M."/>
            <person name="Barry K."/>
            <person name="Grigoriev I.V."/>
            <person name="Miller A.N."/>
            <person name="O'Donnell K."/>
            <person name="Stajich J.E."/>
            <person name="Bonito G."/>
        </authorList>
    </citation>
    <scope>NUCLEOTIDE SEQUENCE</scope>
    <source>
        <strain evidence="2">NRRL 6426</strain>
    </source>
</reference>
<feature type="compositionally biased region" description="Polar residues" evidence="1">
    <location>
        <begin position="55"/>
        <end position="66"/>
    </location>
</feature>
<accession>A0A9P5S4C4</accession>
<feature type="region of interest" description="Disordered" evidence="1">
    <location>
        <begin position="34"/>
        <end position="66"/>
    </location>
</feature>